<evidence type="ECO:0000259" key="1">
    <source>
        <dbReference type="Pfam" id="PF24738"/>
    </source>
</evidence>
<feature type="domain" description="DUF7689" evidence="1">
    <location>
        <begin position="16"/>
        <end position="135"/>
    </location>
</feature>
<accession>A0ABS3CDD8</accession>
<gene>
    <name evidence="2" type="ORF">J0A69_02165</name>
</gene>
<dbReference type="RefSeq" id="WP_206584867.1">
    <property type="nucleotide sequence ID" value="NZ_JAFKCU010000001.1"/>
</dbReference>
<dbReference type="Proteomes" id="UP000664480">
    <property type="component" value="Unassembled WGS sequence"/>
</dbReference>
<organism evidence="2 3">
    <name type="scientific">Algoriphagus pacificus</name>
    <dbReference type="NCBI Taxonomy" id="2811234"/>
    <lineage>
        <taxon>Bacteria</taxon>
        <taxon>Pseudomonadati</taxon>
        <taxon>Bacteroidota</taxon>
        <taxon>Cytophagia</taxon>
        <taxon>Cytophagales</taxon>
        <taxon>Cyclobacteriaceae</taxon>
        <taxon>Algoriphagus</taxon>
    </lineage>
</organism>
<name>A0ABS3CDD8_9BACT</name>
<evidence type="ECO:0000313" key="3">
    <source>
        <dbReference type="Proteomes" id="UP000664480"/>
    </source>
</evidence>
<dbReference type="Pfam" id="PF24738">
    <property type="entry name" value="DUF7689"/>
    <property type="match status" value="1"/>
</dbReference>
<keyword evidence="3" id="KW-1185">Reference proteome</keyword>
<sequence>MSHPAFPNSGREPFLITSPQTISYNCIAWAFGDDSKWYWPDSTNIYYWPEEVPREVTIDAFKALFATKGFQECDNDVLEMGVEKIVIYTKEGIVTHAAKQLQNGLWSSKLGQQNDVSHTINSMEDGGYGNATVFMSRPIVQQ</sequence>
<proteinExistence type="predicted"/>
<comment type="caution">
    <text evidence="2">The sequence shown here is derived from an EMBL/GenBank/DDBJ whole genome shotgun (WGS) entry which is preliminary data.</text>
</comment>
<dbReference type="EMBL" id="JAFKCU010000001">
    <property type="protein sequence ID" value="MBN7814210.1"/>
    <property type="molecule type" value="Genomic_DNA"/>
</dbReference>
<reference evidence="2 3" key="1">
    <citation type="submission" date="2021-03" db="EMBL/GenBank/DDBJ databases">
        <title>novel species isolated from a fishpond in China.</title>
        <authorList>
            <person name="Lu H."/>
            <person name="Cai Z."/>
        </authorList>
    </citation>
    <scope>NUCLEOTIDE SEQUENCE [LARGE SCALE GENOMIC DNA]</scope>
    <source>
        <strain evidence="2 3">YJ13C</strain>
    </source>
</reference>
<evidence type="ECO:0000313" key="2">
    <source>
        <dbReference type="EMBL" id="MBN7814210.1"/>
    </source>
</evidence>
<protein>
    <recommendedName>
        <fullName evidence="1">DUF7689 domain-containing protein</fullName>
    </recommendedName>
</protein>
<dbReference type="InterPro" id="IPR056106">
    <property type="entry name" value="DUF7689"/>
</dbReference>